<proteinExistence type="predicted"/>
<keyword evidence="4" id="KW-1185">Reference proteome</keyword>
<dbReference type="OMA" id="DIANSWE"/>
<gene>
    <name evidence="3" type="ORF">KP509_04G099500</name>
</gene>
<evidence type="ECO:0000256" key="1">
    <source>
        <dbReference type="SAM" id="MobiDB-lite"/>
    </source>
</evidence>
<evidence type="ECO:0000313" key="3">
    <source>
        <dbReference type="EMBL" id="KAH7440280.1"/>
    </source>
</evidence>
<dbReference type="SMART" id="SM00293">
    <property type="entry name" value="PWWP"/>
    <property type="match status" value="1"/>
</dbReference>
<feature type="domain" description="PWWP" evidence="2">
    <location>
        <begin position="365"/>
        <end position="426"/>
    </location>
</feature>
<feature type="region of interest" description="Disordered" evidence="1">
    <location>
        <begin position="634"/>
        <end position="654"/>
    </location>
</feature>
<protein>
    <recommendedName>
        <fullName evidence="2">PWWP domain-containing protein</fullName>
    </recommendedName>
</protein>
<dbReference type="InterPro" id="IPR000313">
    <property type="entry name" value="PWWP_dom"/>
</dbReference>
<dbReference type="SUPFAM" id="SSF63748">
    <property type="entry name" value="Tudor/PWWP/MBT"/>
    <property type="match status" value="1"/>
</dbReference>
<dbReference type="PANTHER" id="PTHR10688:SF5">
    <property type="entry name" value="PWWP DOMAIN-CONTAINING PROTEIN 1-RELATED"/>
    <property type="match status" value="1"/>
</dbReference>
<dbReference type="Pfam" id="PF00855">
    <property type="entry name" value="PWWP"/>
    <property type="match status" value="1"/>
</dbReference>
<feature type="region of interest" description="Disordered" evidence="1">
    <location>
        <begin position="298"/>
        <end position="325"/>
    </location>
</feature>
<feature type="region of interest" description="Disordered" evidence="1">
    <location>
        <begin position="918"/>
        <end position="959"/>
    </location>
</feature>
<dbReference type="Proteomes" id="UP000825935">
    <property type="component" value="Chromosome 4"/>
</dbReference>
<organism evidence="3 4">
    <name type="scientific">Ceratopteris richardii</name>
    <name type="common">Triangle waterfern</name>
    <dbReference type="NCBI Taxonomy" id="49495"/>
    <lineage>
        <taxon>Eukaryota</taxon>
        <taxon>Viridiplantae</taxon>
        <taxon>Streptophyta</taxon>
        <taxon>Embryophyta</taxon>
        <taxon>Tracheophyta</taxon>
        <taxon>Polypodiopsida</taxon>
        <taxon>Polypodiidae</taxon>
        <taxon>Polypodiales</taxon>
        <taxon>Pteridineae</taxon>
        <taxon>Pteridaceae</taxon>
        <taxon>Parkerioideae</taxon>
        <taxon>Ceratopteris</taxon>
    </lineage>
</organism>
<dbReference type="OrthoDB" id="1751607at2759"/>
<feature type="region of interest" description="Disordered" evidence="1">
    <location>
        <begin position="1519"/>
        <end position="1538"/>
    </location>
</feature>
<dbReference type="PANTHER" id="PTHR10688">
    <property type="entry name" value="PWWP DOMAIN-CONTAINING PROTEIN"/>
    <property type="match status" value="1"/>
</dbReference>
<comment type="caution">
    <text evidence="3">The sequence shown here is derived from an EMBL/GenBank/DDBJ whole genome shotgun (WGS) entry which is preliminary data.</text>
</comment>
<dbReference type="CDD" id="cd05162">
    <property type="entry name" value="PWWP"/>
    <property type="match status" value="1"/>
</dbReference>
<dbReference type="Gene3D" id="2.30.30.140">
    <property type="match status" value="1"/>
</dbReference>
<dbReference type="EMBL" id="CM035409">
    <property type="protein sequence ID" value="KAH7440280.1"/>
    <property type="molecule type" value="Genomic_DNA"/>
</dbReference>
<dbReference type="InterPro" id="IPR052657">
    <property type="entry name" value="PDP_family_Arabidopsis"/>
</dbReference>
<evidence type="ECO:0000313" key="4">
    <source>
        <dbReference type="Proteomes" id="UP000825935"/>
    </source>
</evidence>
<name>A0A8T2UZL4_CERRI</name>
<evidence type="ECO:0000259" key="2">
    <source>
        <dbReference type="PROSITE" id="PS50812"/>
    </source>
</evidence>
<accession>A0A8T2UZL4</accession>
<reference evidence="3" key="1">
    <citation type="submission" date="2021-08" db="EMBL/GenBank/DDBJ databases">
        <title>WGS assembly of Ceratopteris richardii.</title>
        <authorList>
            <person name="Marchant D.B."/>
            <person name="Chen G."/>
            <person name="Jenkins J."/>
            <person name="Shu S."/>
            <person name="Leebens-Mack J."/>
            <person name="Grimwood J."/>
            <person name="Schmutz J."/>
            <person name="Soltis P."/>
            <person name="Soltis D."/>
            <person name="Chen Z.-H."/>
        </authorList>
    </citation>
    <scope>NUCLEOTIDE SEQUENCE</scope>
    <source>
        <strain evidence="3">Whitten #5841</strain>
        <tissue evidence="3">Leaf</tissue>
    </source>
</reference>
<sequence length="1580" mass="173098">MDEQTAHSTEEPCPRSELNVEIYGTFEPKSTSERMSPVEQIQPTISRRNADDKGVQHSLEVSCLDEAGFDENVTDVAVVKGLILLQSRNDQVYLPNENIRGSDSSAINAESWRGMRTDLPQQLYASSFMGKTGSDCGEHVNAGACTREGQAYSKDIDHLQDTGSSDLLQVPSDPGMLEMVHEGALKVMPFVTVENLQNVQMQNVGSLHNEASAVKKETVSETKVKNTCISADKGSHCSSKISMVSSTNESVENVNSGNCGQKEEFQKQKHLLNMISELATAPKRESEVLIATFKQVLSSGTSSDGNDDASLGNQQKLDPPSEGDVRSIVESICEGQNEDELSKVSEKSAGYTKEETKECVNHFSVGDLVWAKVKSHPWWPGQVFDVADASEPAKRIHRPHRRLVAFFGDGTFGWLQESQLIPFMPNFADKVRQTTVKRFCKAVIGALEEVCRRTELGLRCAHSSEPIYSSNSFPDSNVGIRKGVRLRYHQDIEQSRGKFQPLKVLKFIQTAASSPLYPLSSGLEYAELCGHVYGFRSYLLSPNMPESKITLLNMFNAHKQALKALQGSAVKRRLGLEKPDGSAKTTAVKEAMRPHQCKDGAHRSLAGFRVQSPKFESKDRVLLKDLGDFKSHKTERKVKEKVKEGSPLERGHEEGNVLSTVEPLQGPTELDANPAVDLLVSEDDDSKTLFDITGLYSLKKKKECTIRRPRNLLIEKVDKRLLKVKQELADKGGAFELYETMEDEMCPRESGISSSSTTVHEPNPCSWLKDVSNVENNTKCHPDIRDSNVMEYMQVKEELVQSSIPCSKGTGKLGKKFYHPELGGVEIHKGESFSNLVTRENCGRDQEKLHDAVTREGSEGDLEVESSKTTVKAKKRPSQNSNGLQFLSAAVNNKTKKEMKRLHSEIGSAERLLEKPTAKKQNVQDMGSPLLCPSMKSGPGKLKKDFKPDSGLKISSDPVKGIPPITKSVKHIESNKDSSAIKSEEGLAIERIHLPQISITRSRDSEGSTCFLAVLLGTLKLVAVDPTSGANLRSSSKAATSVFLRFRNMVFVKSSGYAAAASVKNIPSIAHGCTDGDKKVDNKRHVDGKTVFHKTGQIHLEKYSLEQISLSKSETPLGTLVGPQNKKLTDTSDEGRVVLMKDNETMLGNHVPEIQKSSSVKDLKASLLEHGSSAEAETPEKEHESKELVFNNSDGAKALAKEGHVALGGQLRCLQNTFSFDDTDSGKAAGFMKASHTGKHSVCLQELTTAARKRKSEVLQESAVSKMLGKGEAVRKLPRVWSLGKQFHEKKLASTRVYANNVKGQITKVQNLLLPKKCSEMSKRKTEVALGLMIQFPEDYLLPSEVELKELFGRFGTIIGMKVYQNTLKAQVVFKHKAVAEGAWQYASRNKLFGQADVTYKLRYFAQSSKNNSKHVTPSAKVGPPETRDLKCSSLESREGTCAGTNPALDPGRVSKQAPELEGVSNCELLPAYCSAKGSTISEAGPVSAMNTLIPGLLETPACAFINLATGKSDLSGSSRYSDYQESIQSPSQSGSIASILTPPESDINASSGDIEDQMLKLLQQVSVIVSSTSLTPRSI</sequence>
<dbReference type="PROSITE" id="PS50812">
    <property type="entry name" value="PWWP"/>
    <property type="match status" value="1"/>
</dbReference>